<dbReference type="RefSeq" id="WP_091685017.1">
    <property type="nucleotide sequence ID" value="NZ_FOSN01000014.1"/>
</dbReference>
<keyword evidence="3" id="KW-1185">Reference proteome</keyword>
<evidence type="ECO:0000313" key="2">
    <source>
        <dbReference type="EMBL" id="SFK66095.1"/>
    </source>
</evidence>
<dbReference type="AlphaFoldDB" id="A0A1I4BBG5"/>
<feature type="transmembrane region" description="Helical" evidence="1">
    <location>
        <begin position="64"/>
        <end position="84"/>
    </location>
</feature>
<sequence>MTNFFATGHIADLILVIMALECVVLIAYRRLTKRGIPASGFLLNLLSGFCLVLALRGALAGAGWAWIGASLAIAGLAHAFDLTMRWDRPTV</sequence>
<protein>
    <submittedName>
        <fullName evidence="2">Uncharacterized protein</fullName>
    </submittedName>
</protein>
<proteinExistence type="predicted"/>
<accession>A0A1I4BBG5</accession>
<evidence type="ECO:0000256" key="1">
    <source>
        <dbReference type="SAM" id="Phobius"/>
    </source>
</evidence>
<dbReference type="STRING" id="1612308.SAMN05444581_11416"/>
<dbReference type="EMBL" id="FOSN01000014">
    <property type="protein sequence ID" value="SFK66095.1"/>
    <property type="molecule type" value="Genomic_DNA"/>
</dbReference>
<keyword evidence="1" id="KW-0472">Membrane</keyword>
<dbReference type="Proteomes" id="UP000198755">
    <property type="component" value="Unassembled WGS sequence"/>
</dbReference>
<name>A0A1I4BBG5_9HYPH</name>
<feature type="transmembrane region" description="Helical" evidence="1">
    <location>
        <begin position="6"/>
        <end position="28"/>
    </location>
</feature>
<keyword evidence="1" id="KW-0812">Transmembrane</keyword>
<reference evidence="2 3" key="1">
    <citation type="submission" date="2016-10" db="EMBL/GenBank/DDBJ databases">
        <authorList>
            <person name="de Groot N.N."/>
        </authorList>
    </citation>
    <scope>NUCLEOTIDE SEQUENCE [LARGE SCALE GENOMIC DNA]</scope>
    <source>
        <strain evidence="2 3">NE2</strain>
    </source>
</reference>
<feature type="transmembrane region" description="Helical" evidence="1">
    <location>
        <begin position="40"/>
        <end position="58"/>
    </location>
</feature>
<keyword evidence="1" id="KW-1133">Transmembrane helix</keyword>
<evidence type="ECO:0000313" key="3">
    <source>
        <dbReference type="Proteomes" id="UP000198755"/>
    </source>
</evidence>
<dbReference type="OrthoDB" id="8005151at2"/>
<gene>
    <name evidence="2" type="ORF">SAMN05444581_11416</name>
</gene>
<organism evidence="2 3">
    <name type="scientific">Methylocapsa palsarum</name>
    <dbReference type="NCBI Taxonomy" id="1612308"/>
    <lineage>
        <taxon>Bacteria</taxon>
        <taxon>Pseudomonadati</taxon>
        <taxon>Pseudomonadota</taxon>
        <taxon>Alphaproteobacteria</taxon>
        <taxon>Hyphomicrobiales</taxon>
        <taxon>Beijerinckiaceae</taxon>
        <taxon>Methylocapsa</taxon>
    </lineage>
</organism>